<protein>
    <submittedName>
        <fullName evidence="6">Type iv secretion system virb3 / trbd / avhb</fullName>
    </submittedName>
</protein>
<evidence type="ECO:0000313" key="7">
    <source>
        <dbReference type="Proteomes" id="UP000277811"/>
    </source>
</evidence>
<dbReference type="AlphaFoldDB" id="A0A498RAL9"/>
<dbReference type="EMBL" id="UPPP01000091">
    <property type="protein sequence ID" value="VBB08471.1"/>
    <property type="molecule type" value="Genomic_DNA"/>
</dbReference>
<feature type="transmembrane region" description="Helical" evidence="5">
    <location>
        <begin position="32"/>
        <end position="56"/>
    </location>
</feature>
<evidence type="ECO:0000256" key="5">
    <source>
        <dbReference type="SAM" id="Phobius"/>
    </source>
</evidence>
<reference evidence="6 7" key="1">
    <citation type="submission" date="2018-06" db="EMBL/GenBank/DDBJ databases">
        <authorList>
            <person name="Strepis N."/>
        </authorList>
    </citation>
    <scope>NUCLEOTIDE SEQUENCE [LARGE SCALE GENOMIC DNA]</scope>
    <source>
        <strain evidence="6">LUCI</strain>
    </source>
</reference>
<evidence type="ECO:0000256" key="1">
    <source>
        <dbReference type="ARBA" id="ARBA00004370"/>
    </source>
</evidence>
<dbReference type="InterPro" id="IPR007792">
    <property type="entry name" value="T4SS_VirB3/TrbD/AvhB"/>
</dbReference>
<comment type="subcellular location">
    <subcellularLocation>
        <location evidence="1">Membrane</location>
    </subcellularLocation>
</comment>
<dbReference type="OrthoDB" id="9801524at2"/>
<keyword evidence="3 5" id="KW-1133">Transmembrane helix</keyword>
<gene>
    <name evidence="6" type="ORF">LUCI_3743</name>
</gene>
<keyword evidence="7" id="KW-1185">Reference proteome</keyword>
<evidence type="ECO:0000256" key="2">
    <source>
        <dbReference type="ARBA" id="ARBA00022692"/>
    </source>
</evidence>
<evidence type="ECO:0000256" key="3">
    <source>
        <dbReference type="ARBA" id="ARBA00022989"/>
    </source>
</evidence>
<keyword evidence="2 5" id="KW-0812">Transmembrane</keyword>
<dbReference type="GO" id="GO:0016020">
    <property type="term" value="C:membrane"/>
    <property type="evidence" value="ECO:0007669"/>
    <property type="project" value="UniProtKB-SubCell"/>
</dbReference>
<evidence type="ECO:0000256" key="4">
    <source>
        <dbReference type="ARBA" id="ARBA00023136"/>
    </source>
</evidence>
<keyword evidence="4 5" id="KW-0472">Membrane</keyword>
<dbReference type="RefSeq" id="WP_122629340.1">
    <property type="nucleotide sequence ID" value="NZ_UPPP01000091.1"/>
</dbReference>
<organism evidence="6 7">
    <name type="scientific">Lucifera butyrica</name>
    <dbReference type="NCBI Taxonomy" id="1351585"/>
    <lineage>
        <taxon>Bacteria</taxon>
        <taxon>Bacillati</taxon>
        <taxon>Bacillota</taxon>
        <taxon>Negativicutes</taxon>
        <taxon>Veillonellales</taxon>
        <taxon>Veillonellaceae</taxon>
        <taxon>Lucifera</taxon>
    </lineage>
</organism>
<proteinExistence type="predicted"/>
<dbReference type="Proteomes" id="UP000277811">
    <property type="component" value="Unassembled WGS sequence"/>
</dbReference>
<dbReference type="Pfam" id="PF05101">
    <property type="entry name" value="VirB3"/>
    <property type="match status" value="1"/>
</dbReference>
<sequence length="83" mass="9545">MGDGFVQPIYRSLTEPILILGVPRGLCYLNGAIASAFAIGLHSFLILPFCFVIHVVGRHLAKKDPYFFEGWQQYVRMKKYYYV</sequence>
<name>A0A498RAL9_9FIRM</name>
<evidence type="ECO:0000313" key="6">
    <source>
        <dbReference type="EMBL" id="VBB08471.1"/>
    </source>
</evidence>
<accession>A0A498RAL9</accession>